<evidence type="ECO:0000256" key="5">
    <source>
        <dbReference type="ARBA" id="ARBA00023040"/>
    </source>
</evidence>
<keyword evidence="4" id="KW-1133">Transmembrane helix</keyword>
<feature type="region of interest" description="Disordered" evidence="9">
    <location>
        <begin position="94"/>
        <end position="122"/>
    </location>
</feature>
<keyword evidence="12" id="KW-1185">Reference proteome</keyword>
<evidence type="ECO:0000313" key="12">
    <source>
        <dbReference type="Proteomes" id="UP000796761"/>
    </source>
</evidence>
<dbReference type="PANTHER" id="PTHR24231">
    <property type="entry name" value="PURINOCEPTOR-RELATED G-PROTEIN COUPLED RECEPTOR"/>
    <property type="match status" value="1"/>
</dbReference>
<dbReference type="PROSITE" id="PS50262">
    <property type="entry name" value="G_PROTEIN_RECEP_F1_2"/>
    <property type="match status" value="1"/>
</dbReference>
<protein>
    <recommendedName>
        <fullName evidence="10">G-protein coupled receptors family 1 profile domain-containing protein</fullName>
    </recommendedName>
</protein>
<evidence type="ECO:0000256" key="1">
    <source>
        <dbReference type="ARBA" id="ARBA00004651"/>
    </source>
</evidence>
<evidence type="ECO:0000256" key="6">
    <source>
        <dbReference type="ARBA" id="ARBA00023136"/>
    </source>
</evidence>
<evidence type="ECO:0000256" key="3">
    <source>
        <dbReference type="ARBA" id="ARBA00022692"/>
    </source>
</evidence>
<keyword evidence="8" id="KW-0807">Transducer</keyword>
<organism evidence="11 12">
    <name type="scientific">Zosterops borbonicus</name>
    <dbReference type="NCBI Taxonomy" id="364589"/>
    <lineage>
        <taxon>Eukaryota</taxon>
        <taxon>Metazoa</taxon>
        <taxon>Chordata</taxon>
        <taxon>Craniata</taxon>
        <taxon>Vertebrata</taxon>
        <taxon>Euteleostomi</taxon>
        <taxon>Archelosauria</taxon>
        <taxon>Archosauria</taxon>
        <taxon>Dinosauria</taxon>
        <taxon>Saurischia</taxon>
        <taxon>Theropoda</taxon>
        <taxon>Coelurosauria</taxon>
        <taxon>Aves</taxon>
        <taxon>Neognathae</taxon>
        <taxon>Neoaves</taxon>
        <taxon>Telluraves</taxon>
        <taxon>Australaves</taxon>
        <taxon>Passeriformes</taxon>
        <taxon>Sylvioidea</taxon>
        <taxon>Zosteropidae</taxon>
        <taxon>Zosterops</taxon>
    </lineage>
</organism>
<reference evidence="11" key="1">
    <citation type="submission" date="2019-04" db="EMBL/GenBank/DDBJ databases">
        <title>Genome assembly of Zosterops borbonicus 15179.</title>
        <authorList>
            <person name="Leroy T."/>
            <person name="Anselmetti Y."/>
            <person name="Tilak M.-K."/>
            <person name="Nabholz B."/>
        </authorList>
    </citation>
    <scope>NUCLEOTIDE SEQUENCE</scope>
    <source>
        <strain evidence="11">HGM_15179</strain>
        <tissue evidence="11">Muscle</tissue>
    </source>
</reference>
<proteinExistence type="predicted"/>
<dbReference type="EMBL" id="SWJQ01002029">
    <property type="protein sequence ID" value="TRZ07004.1"/>
    <property type="molecule type" value="Genomic_DNA"/>
</dbReference>
<feature type="compositionally biased region" description="Basic and acidic residues" evidence="9">
    <location>
        <begin position="95"/>
        <end position="112"/>
    </location>
</feature>
<keyword evidence="6" id="KW-0472">Membrane</keyword>
<evidence type="ECO:0000256" key="8">
    <source>
        <dbReference type="ARBA" id="ARBA00023224"/>
    </source>
</evidence>
<evidence type="ECO:0000256" key="7">
    <source>
        <dbReference type="ARBA" id="ARBA00023170"/>
    </source>
</evidence>
<dbReference type="OrthoDB" id="9990906at2759"/>
<comment type="caution">
    <text evidence="11">The sequence shown here is derived from an EMBL/GenBank/DDBJ whole genome shotgun (WGS) entry which is preliminary data.</text>
</comment>
<feature type="domain" description="G-protein coupled receptors family 1 profile" evidence="10">
    <location>
        <begin position="1"/>
        <end position="64"/>
    </location>
</feature>
<dbReference type="GO" id="GO:0005886">
    <property type="term" value="C:plasma membrane"/>
    <property type="evidence" value="ECO:0007669"/>
    <property type="project" value="UniProtKB-SubCell"/>
</dbReference>
<dbReference type="Gene3D" id="1.20.1070.10">
    <property type="entry name" value="Rhodopsin 7-helix transmembrane proteins"/>
    <property type="match status" value="1"/>
</dbReference>
<keyword evidence="3" id="KW-0812">Transmembrane</keyword>
<dbReference type="AlphaFoldDB" id="A0A8K1D6X1"/>
<dbReference type="SUPFAM" id="SSF81321">
    <property type="entry name" value="Family A G protein-coupled receptor-like"/>
    <property type="match status" value="1"/>
</dbReference>
<keyword evidence="7" id="KW-0675">Receptor</keyword>
<evidence type="ECO:0000259" key="10">
    <source>
        <dbReference type="PROSITE" id="PS50262"/>
    </source>
</evidence>
<sequence length="122" mass="13527">MWMIVIVTATFLVSFTLYHVLRMVHLHVLCLQSPGCGDTMFLQKAVIVTLPLAAANCCFDPLLYLFSGGNFQQRLTMLRKVSSSSLSQAFRKKISVKDKDEEPFGESQRENGKAAMAPLQGG</sequence>
<name>A0A8K1D6X1_9PASS</name>
<keyword evidence="2" id="KW-1003">Cell membrane</keyword>
<gene>
    <name evidence="11" type="ORF">HGM15179_020101</name>
</gene>
<keyword evidence="5" id="KW-0297">G-protein coupled receptor</keyword>
<evidence type="ECO:0000256" key="9">
    <source>
        <dbReference type="SAM" id="MobiDB-lite"/>
    </source>
</evidence>
<evidence type="ECO:0000256" key="2">
    <source>
        <dbReference type="ARBA" id="ARBA00022475"/>
    </source>
</evidence>
<dbReference type="PANTHER" id="PTHR24231:SF45">
    <property type="entry name" value="CYSTEINYL LEUKOTRIENE RECEPTOR 1"/>
    <property type="match status" value="1"/>
</dbReference>
<dbReference type="InterPro" id="IPR017452">
    <property type="entry name" value="GPCR_Rhodpsn_7TM"/>
</dbReference>
<dbReference type="Proteomes" id="UP000796761">
    <property type="component" value="Unassembled WGS sequence"/>
</dbReference>
<evidence type="ECO:0000256" key="4">
    <source>
        <dbReference type="ARBA" id="ARBA00022989"/>
    </source>
</evidence>
<accession>A0A8K1D6X1</accession>
<comment type="subcellular location">
    <subcellularLocation>
        <location evidence="1">Cell membrane</location>
        <topology evidence="1">Multi-pass membrane protein</topology>
    </subcellularLocation>
</comment>
<evidence type="ECO:0000313" key="11">
    <source>
        <dbReference type="EMBL" id="TRZ07004.1"/>
    </source>
</evidence>
<dbReference type="GO" id="GO:0004930">
    <property type="term" value="F:G protein-coupled receptor activity"/>
    <property type="evidence" value="ECO:0007669"/>
    <property type="project" value="UniProtKB-KW"/>
</dbReference>